<dbReference type="GeneID" id="111010218"/>
<accession>A0A6J1CDG9</accession>
<name>A0A6J1CDG9_MOMCH</name>
<dbReference type="PANTHER" id="PTHR36374">
    <property type="entry name" value="OS01G0969000 PROTEIN"/>
    <property type="match status" value="1"/>
</dbReference>
<dbReference type="PANTHER" id="PTHR36374:SF1">
    <property type="entry name" value="OS01G0969000 PROTEIN"/>
    <property type="match status" value="1"/>
</dbReference>
<reference evidence="3" key="1">
    <citation type="submission" date="2025-08" db="UniProtKB">
        <authorList>
            <consortium name="RefSeq"/>
        </authorList>
    </citation>
    <scope>IDENTIFICATION</scope>
    <source>
        <strain evidence="3">OHB3-1</strain>
    </source>
</reference>
<evidence type="ECO:0000313" key="3">
    <source>
        <dbReference type="RefSeq" id="XP_022139262.1"/>
    </source>
</evidence>
<sequence length="102" mass="11292">MYGPDRNPNNLAPENKTAAKLGDQVEGISGSEKPNVVRVPRVKVVAPPPLTAEPKVPSKFSHPAIRWPLYSLGGYLILRWAWTRWKESQSDGDDKGKKKKGS</sequence>
<dbReference type="KEGG" id="mcha:111010218"/>
<evidence type="ECO:0000256" key="1">
    <source>
        <dbReference type="SAM" id="MobiDB-lite"/>
    </source>
</evidence>
<feature type="region of interest" description="Disordered" evidence="1">
    <location>
        <begin position="1"/>
        <end position="31"/>
    </location>
</feature>
<dbReference type="RefSeq" id="XP_022139262.1">
    <property type="nucleotide sequence ID" value="XM_022283570.1"/>
</dbReference>
<keyword evidence="2" id="KW-1185">Reference proteome</keyword>
<dbReference type="AlphaFoldDB" id="A0A6J1CDG9"/>
<dbReference type="Proteomes" id="UP000504603">
    <property type="component" value="Unplaced"/>
</dbReference>
<organism evidence="2 3">
    <name type="scientific">Momordica charantia</name>
    <name type="common">Bitter gourd</name>
    <name type="synonym">Balsam pear</name>
    <dbReference type="NCBI Taxonomy" id="3673"/>
    <lineage>
        <taxon>Eukaryota</taxon>
        <taxon>Viridiplantae</taxon>
        <taxon>Streptophyta</taxon>
        <taxon>Embryophyta</taxon>
        <taxon>Tracheophyta</taxon>
        <taxon>Spermatophyta</taxon>
        <taxon>Magnoliopsida</taxon>
        <taxon>eudicotyledons</taxon>
        <taxon>Gunneridae</taxon>
        <taxon>Pentapetalae</taxon>
        <taxon>rosids</taxon>
        <taxon>fabids</taxon>
        <taxon>Cucurbitales</taxon>
        <taxon>Cucurbitaceae</taxon>
        <taxon>Momordiceae</taxon>
        <taxon>Momordica</taxon>
    </lineage>
</organism>
<dbReference type="GO" id="GO:0009507">
    <property type="term" value="C:chloroplast"/>
    <property type="evidence" value="ECO:0007669"/>
    <property type="project" value="TreeGrafter"/>
</dbReference>
<protein>
    <submittedName>
        <fullName evidence="3">Uncharacterized protein LOC111010218</fullName>
    </submittedName>
</protein>
<dbReference type="OrthoDB" id="1892038at2759"/>
<evidence type="ECO:0000313" key="2">
    <source>
        <dbReference type="Proteomes" id="UP000504603"/>
    </source>
</evidence>
<gene>
    <name evidence="3" type="primary">LOC111010218</name>
</gene>
<proteinExistence type="predicted"/>